<keyword evidence="1" id="KW-0732">Signal</keyword>
<dbReference type="OrthoDB" id="1061180at2"/>
<dbReference type="AlphaFoldDB" id="A0A1H3M334"/>
<reference evidence="3" key="1">
    <citation type="submission" date="2016-10" db="EMBL/GenBank/DDBJ databases">
        <authorList>
            <person name="Varghese N."/>
            <person name="Submissions S."/>
        </authorList>
    </citation>
    <scope>NUCLEOTIDE SEQUENCE [LARGE SCALE GENOMIC DNA]</scope>
    <source>
        <strain evidence="3">CGMCC 1.8975</strain>
    </source>
</reference>
<evidence type="ECO:0000313" key="2">
    <source>
        <dbReference type="EMBL" id="SDY70993.1"/>
    </source>
</evidence>
<sequence>MLKVLLLGISLLGLTATARAQSIDIKREFPQRKLLDWKPGMRFQMPAKDGGIFSECQFMALKGSTFKGTDLYGNSPEDKKLAGTNFTFVGLQPFQDKGYDNQNSGYEKVAVVFKAADGKQYAHIIGSTMAEVKANGDMVGAPCLIYLDDFEKARKLLVGRTAYVLRSYISQASTRDDVQYLPKFVPVKFTKVEMGNGPKPIRLTFEYVGVTPRQVQTQDYVLSGTNGHLNYMGGKPLEDQFEQSFSFTDPRSQNSQTKDSNWKAIQQGTLVKGMSTKEVEQIMGKPRSRTESLEDAGRFTAWFYSRFQGKQWELLFINDKLEKYVNYQE</sequence>
<name>A0A1H3M334_9BACT</name>
<evidence type="ECO:0008006" key="4">
    <source>
        <dbReference type="Google" id="ProtNLM"/>
    </source>
</evidence>
<dbReference type="RefSeq" id="WP_092742220.1">
    <property type="nucleotide sequence ID" value="NZ_FNOV01000012.1"/>
</dbReference>
<dbReference type="Proteomes" id="UP000199249">
    <property type="component" value="Unassembled WGS sequence"/>
</dbReference>
<gene>
    <name evidence="2" type="ORF">SAMN04488069_11228</name>
</gene>
<evidence type="ECO:0000313" key="3">
    <source>
        <dbReference type="Proteomes" id="UP000199249"/>
    </source>
</evidence>
<evidence type="ECO:0000256" key="1">
    <source>
        <dbReference type="SAM" id="SignalP"/>
    </source>
</evidence>
<feature type="chain" id="PRO_5011456409" description="SmpA / OmlA family protein" evidence="1">
    <location>
        <begin position="21"/>
        <end position="329"/>
    </location>
</feature>
<accession>A0A1H3M334</accession>
<organism evidence="2 3">
    <name type="scientific">Hymenobacter psychrophilus</name>
    <dbReference type="NCBI Taxonomy" id="651662"/>
    <lineage>
        <taxon>Bacteria</taxon>
        <taxon>Pseudomonadati</taxon>
        <taxon>Bacteroidota</taxon>
        <taxon>Cytophagia</taxon>
        <taxon>Cytophagales</taxon>
        <taxon>Hymenobacteraceae</taxon>
        <taxon>Hymenobacter</taxon>
    </lineage>
</organism>
<proteinExistence type="predicted"/>
<protein>
    <recommendedName>
        <fullName evidence="4">SmpA / OmlA family protein</fullName>
    </recommendedName>
</protein>
<feature type="signal peptide" evidence="1">
    <location>
        <begin position="1"/>
        <end position="20"/>
    </location>
</feature>
<dbReference type="EMBL" id="FNOV01000012">
    <property type="protein sequence ID" value="SDY70993.1"/>
    <property type="molecule type" value="Genomic_DNA"/>
</dbReference>
<keyword evidence="3" id="KW-1185">Reference proteome</keyword>